<sequence>MTLELRYDRWFLPLSVPLGLGPKRSQVRIQDGTLHVKFGWGFEAAVPLASIVDAKPSHERVLSWGAHGFRGRWLVNGSSEGIVELTIDPRARARVMGVPVKLRTLYVSVTDPDALISAVSSPRLV</sequence>
<name>A0A0Q2LF99_MYCGO</name>
<accession>A0A0Q2LF99</accession>
<evidence type="ECO:0000313" key="1">
    <source>
        <dbReference type="EMBL" id="KQH75025.1"/>
    </source>
</evidence>
<dbReference type="RefSeq" id="WP_055582008.1">
    <property type="nucleotide sequence ID" value="NZ_LKTM01000392.1"/>
</dbReference>
<organism evidence="1 2">
    <name type="scientific">Mycobacterium gordonae</name>
    <dbReference type="NCBI Taxonomy" id="1778"/>
    <lineage>
        <taxon>Bacteria</taxon>
        <taxon>Bacillati</taxon>
        <taxon>Actinomycetota</taxon>
        <taxon>Actinomycetes</taxon>
        <taxon>Mycobacteriales</taxon>
        <taxon>Mycobacteriaceae</taxon>
        <taxon>Mycobacterium</taxon>
    </lineage>
</organism>
<reference evidence="1 2" key="1">
    <citation type="submission" date="2015-10" db="EMBL/GenBank/DDBJ databases">
        <title>Mycobacterium gordonae draft genome assembly.</title>
        <authorList>
            <person name="Ustinova V."/>
            <person name="Smirnova T."/>
            <person name="Blagodatskikh K."/>
            <person name="Varlamov D."/>
            <person name="Larionova E."/>
            <person name="Chernousova L."/>
        </authorList>
    </citation>
    <scope>NUCLEOTIDE SEQUENCE [LARGE SCALE GENOMIC DNA]</scope>
    <source>
        <strain evidence="1 2">CTRI 14-8773</strain>
    </source>
</reference>
<dbReference type="AlphaFoldDB" id="A0A0Q2LF99"/>
<proteinExistence type="predicted"/>
<dbReference type="EMBL" id="LKTM01000392">
    <property type="protein sequence ID" value="KQH75025.1"/>
    <property type="molecule type" value="Genomic_DNA"/>
</dbReference>
<evidence type="ECO:0000313" key="2">
    <source>
        <dbReference type="Proteomes" id="UP000051677"/>
    </source>
</evidence>
<dbReference type="Proteomes" id="UP000051677">
    <property type="component" value="Unassembled WGS sequence"/>
</dbReference>
<protein>
    <submittedName>
        <fullName evidence="1">Uncharacterized protein</fullName>
    </submittedName>
</protein>
<gene>
    <name evidence="1" type="ORF">AO501_26350</name>
</gene>
<comment type="caution">
    <text evidence="1">The sequence shown here is derived from an EMBL/GenBank/DDBJ whole genome shotgun (WGS) entry which is preliminary data.</text>
</comment>
<dbReference type="OrthoDB" id="4728888at2"/>